<feature type="transmembrane region" description="Helical" evidence="6">
    <location>
        <begin position="338"/>
        <end position="361"/>
    </location>
</feature>
<comment type="subcellular location">
    <subcellularLocation>
        <location evidence="6">Cell membrane</location>
        <topology evidence="6">Multi-pass membrane protein</topology>
    </subcellularLocation>
    <subcellularLocation>
        <location evidence="1">Membrane</location>
        <topology evidence="1">Multi-pass membrane protein</topology>
    </subcellularLocation>
</comment>
<feature type="transmembrane region" description="Helical" evidence="6">
    <location>
        <begin position="367"/>
        <end position="389"/>
    </location>
</feature>
<proteinExistence type="inferred from homology"/>
<dbReference type="AlphaFoldDB" id="A0A1J4JAM6"/>
<feature type="region of interest" description="Disordered" evidence="7">
    <location>
        <begin position="1"/>
        <end position="235"/>
    </location>
</feature>
<feature type="transmembrane region" description="Helical" evidence="6">
    <location>
        <begin position="618"/>
        <end position="640"/>
    </location>
</feature>
<dbReference type="GO" id="GO:0005886">
    <property type="term" value="C:plasma membrane"/>
    <property type="evidence" value="ECO:0007669"/>
    <property type="project" value="UniProtKB-SubCell"/>
</dbReference>
<protein>
    <recommendedName>
        <fullName evidence="6">Choline transporter-like protein</fullName>
    </recommendedName>
</protein>
<dbReference type="OrthoDB" id="44736at2759"/>
<comment type="function">
    <text evidence="6">Choline transporter.</text>
</comment>
<feature type="compositionally biased region" description="Low complexity" evidence="7">
    <location>
        <begin position="65"/>
        <end position="84"/>
    </location>
</feature>
<feature type="transmembrane region" description="Helical" evidence="6">
    <location>
        <begin position="578"/>
        <end position="598"/>
    </location>
</feature>
<feature type="transmembrane region" description="Helical" evidence="6">
    <location>
        <begin position="453"/>
        <end position="469"/>
    </location>
</feature>
<dbReference type="EMBL" id="MLAK01001193">
    <property type="protein sequence ID" value="OHS96208.1"/>
    <property type="molecule type" value="Genomic_DNA"/>
</dbReference>
<accession>A0A1J4JAM6</accession>
<feature type="transmembrane region" description="Helical" evidence="6">
    <location>
        <begin position="304"/>
        <end position="326"/>
    </location>
</feature>
<evidence type="ECO:0000256" key="6">
    <source>
        <dbReference type="RuleBase" id="RU368066"/>
    </source>
</evidence>
<feature type="compositionally biased region" description="Basic and acidic residues" evidence="7">
    <location>
        <begin position="92"/>
        <end position="173"/>
    </location>
</feature>
<evidence type="ECO:0000256" key="7">
    <source>
        <dbReference type="SAM" id="MobiDB-lite"/>
    </source>
</evidence>
<dbReference type="Pfam" id="PF04515">
    <property type="entry name" value="Choline_transpo"/>
    <property type="match status" value="1"/>
</dbReference>
<dbReference type="Proteomes" id="UP000179807">
    <property type="component" value="Unassembled WGS sequence"/>
</dbReference>
<dbReference type="PANTHER" id="PTHR12385:SF4">
    <property type="entry name" value="PROTEIN PNS1"/>
    <property type="match status" value="1"/>
</dbReference>
<feature type="transmembrane region" description="Helical" evidence="6">
    <location>
        <begin position="264"/>
        <end position="284"/>
    </location>
</feature>
<gene>
    <name evidence="8" type="ORF">TRFO_10155</name>
</gene>
<feature type="compositionally biased region" description="Acidic residues" evidence="7">
    <location>
        <begin position="218"/>
        <end position="227"/>
    </location>
</feature>
<organism evidence="8 9">
    <name type="scientific">Tritrichomonas foetus</name>
    <dbReference type="NCBI Taxonomy" id="1144522"/>
    <lineage>
        <taxon>Eukaryota</taxon>
        <taxon>Metamonada</taxon>
        <taxon>Parabasalia</taxon>
        <taxon>Tritrichomonadida</taxon>
        <taxon>Tritrichomonadidae</taxon>
        <taxon>Tritrichomonas</taxon>
    </lineage>
</organism>
<evidence type="ECO:0000256" key="1">
    <source>
        <dbReference type="ARBA" id="ARBA00004141"/>
    </source>
</evidence>
<dbReference type="InterPro" id="IPR007603">
    <property type="entry name" value="Choline_transptr-like"/>
</dbReference>
<dbReference type="PANTHER" id="PTHR12385">
    <property type="entry name" value="CHOLINE TRANSPORTER-LIKE (SLC FAMILY 44)"/>
    <property type="match status" value="1"/>
</dbReference>
<evidence type="ECO:0000313" key="9">
    <source>
        <dbReference type="Proteomes" id="UP000179807"/>
    </source>
</evidence>
<sequence>MNHIISQMKKIKDITKIPNVFKKKNVSSEHSSSSDDDSSKLKDLAENNNNKGLDIRKPQDHSSDSETSSSVASSSSTTSKSSTSAKKVFPAKVEKKAETSKKEEKLPKVDKPAKEKPNKEGKSEKVGKINKSGKDSSSDEKSDSKEGKNPSLKDKLKDSLKALDIRDKVDLKGKKDKKAKSKDSSDSSDSSDSGDDKVATPFGKISKLHGKSGILDQNEPEEEEEIPENEKNDPKYDHLWKDKEAFDVENFASNYGAKRKWVDIVWTVIFWINFIISAVLFFLAKPWENETYTVKGGTITRDDMLIIGAICIGVAFVICLLTYAFIMIAPRFYVKASFIIIFILLWGTVIPLCIVVSPFFIILSGVIFLFTFYIMCRICGSLDFSADVLKSAAVIIRHHPSTIIFNMFMFVIQSALSYLFSAGAVLVYCLDINYWIYVYIIISYFWIMQTCNYVTYTTCAGVASTWYFLNGTEYMPKTPIVYSFLHAIGPNFGACALAGLLEGITNGFRWIQRKGEKLSCGLTSCCFSCVKCGCKCMVTIVHAAVGIIDRYALIYCSMFGVPASEGVKRWKIAAKRKIVKQVVNSCAVGATFGFYAYASMAIGTSIGGLLALKIFGKGTAAFTFLCAISGTCAFNGLMLISKPLEVMSDTLFIGFSEAPLRLETGAQEVYKIFKGKAKEMLDREINRAKGIPDPTWCEVIASFFKRKKA</sequence>
<keyword evidence="4 6" id="KW-1133">Transmembrane helix</keyword>
<evidence type="ECO:0000256" key="3">
    <source>
        <dbReference type="ARBA" id="ARBA00022692"/>
    </source>
</evidence>
<dbReference type="VEuPathDB" id="TrichDB:TRFO_10155"/>
<evidence type="ECO:0000256" key="5">
    <source>
        <dbReference type="ARBA" id="ARBA00023136"/>
    </source>
</evidence>
<dbReference type="GO" id="GO:0022857">
    <property type="term" value="F:transmembrane transporter activity"/>
    <property type="evidence" value="ECO:0007669"/>
    <property type="project" value="UniProtKB-UniRule"/>
</dbReference>
<dbReference type="GeneID" id="94829972"/>
<keyword evidence="9" id="KW-1185">Reference proteome</keyword>
<comment type="similarity">
    <text evidence="2 6">Belongs to the CTL (choline transporter-like) family.</text>
</comment>
<feature type="transmembrane region" description="Helical" evidence="6">
    <location>
        <begin position="425"/>
        <end position="446"/>
    </location>
</feature>
<comment type="caution">
    <text evidence="8">The sequence shown here is derived from an EMBL/GenBank/DDBJ whole genome shotgun (WGS) entry which is preliminary data.</text>
</comment>
<evidence type="ECO:0000256" key="4">
    <source>
        <dbReference type="ARBA" id="ARBA00022989"/>
    </source>
</evidence>
<keyword evidence="3 6" id="KW-0812">Transmembrane</keyword>
<feature type="transmembrane region" description="Helical" evidence="6">
    <location>
        <begin position="401"/>
        <end position="419"/>
    </location>
</feature>
<name>A0A1J4JAM6_9EUKA</name>
<evidence type="ECO:0000313" key="8">
    <source>
        <dbReference type="EMBL" id="OHS96208.1"/>
    </source>
</evidence>
<keyword evidence="5 6" id="KW-0472">Membrane</keyword>
<feature type="compositionally biased region" description="Basic and acidic residues" evidence="7">
    <location>
        <begin position="53"/>
        <end position="64"/>
    </location>
</feature>
<evidence type="ECO:0000256" key="2">
    <source>
        <dbReference type="ARBA" id="ARBA00007168"/>
    </source>
</evidence>
<feature type="transmembrane region" description="Helical" evidence="6">
    <location>
        <begin position="481"/>
        <end position="504"/>
    </location>
</feature>
<reference evidence="8" key="1">
    <citation type="submission" date="2016-10" db="EMBL/GenBank/DDBJ databases">
        <authorList>
            <person name="Benchimol M."/>
            <person name="Almeida L.G."/>
            <person name="Vasconcelos A.T."/>
            <person name="Perreira-Neves A."/>
            <person name="Rosa I.A."/>
            <person name="Tasca T."/>
            <person name="Bogo M.R."/>
            <person name="de Souza W."/>
        </authorList>
    </citation>
    <scope>NUCLEOTIDE SEQUENCE [LARGE SCALE GENOMIC DNA]</scope>
    <source>
        <strain evidence="8">K</strain>
    </source>
</reference>
<dbReference type="RefSeq" id="XP_068349345.1">
    <property type="nucleotide sequence ID" value="XM_068495268.1"/>
</dbReference>